<accession>Z9JNL1</accession>
<feature type="chain" id="PRO_5004991253" evidence="2">
    <location>
        <begin position="26"/>
        <end position="548"/>
    </location>
</feature>
<organism evidence="3 4">
    <name type="scientific">Brachybacterium phenoliresistens</name>
    <dbReference type="NCBI Taxonomy" id="396014"/>
    <lineage>
        <taxon>Bacteria</taxon>
        <taxon>Bacillati</taxon>
        <taxon>Actinomycetota</taxon>
        <taxon>Actinomycetes</taxon>
        <taxon>Micrococcales</taxon>
        <taxon>Dermabacteraceae</taxon>
        <taxon>Brachybacterium</taxon>
    </lineage>
</organism>
<dbReference type="OrthoDB" id="2513152at2"/>
<dbReference type="PATRIC" id="fig|396014.3.peg.3645"/>
<dbReference type="PANTHER" id="PTHR43649:SF31">
    <property type="entry name" value="SN-GLYCEROL-3-PHOSPHATE-BINDING PERIPLASMIC PROTEIN UGPB"/>
    <property type="match status" value="1"/>
</dbReference>
<dbReference type="Proteomes" id="UP000023067">
    <property type="component" value="Unassembled WGS sequence"/>
</dbReference>
<protein>
    <submittedName>
        <fullName evidence="3">Sugar ABC transporter substrate-binding protein</fullName>
    </submittedName>
</protein>
<dbReference type="eggNOG" id="COG1653">
    <property type="taxonomic scope" value="Bacteria"/>
</dbReference>
<feature type="signal peptide" evidence="2">
    <location>
        <begin position="1"/>
        <end position="25"/>
    </location>
</feature>
<comment type="caution">
    <text evidence="3">The sequence shown here is derived from an EMBL/GenBank/DDBJ whole genome shotgun (WGS) entry which is preliminary data.</text>
</comment>
<dbReference type="RefSeq" id="WP_038374651.1">
    <property type="nucleotide sequence ID" value="NZ_KK070014.1"/>
</dbReference>
<evidence type="ECO:0000256" key="2">
    <source>
        <dbReference type="SAM" id="SignalP"/>
    </source>
</evidence>
<proteinExistence type="inferred from homology"/>
<comment type="similarity">
    <text evidence="1">Belongs to the bacterial solute-binding protein 1 family.</text>
</comment>
<reference evidence="3 4" key="1">
    <citation type="submission" date="2014-02" db="EMBL/GenBank/DDBJ databases">
        <title>Genome sequence of Brachybacterium phenoliresistens strain W13A50.</title>
        <authorList>
            <person name="Wang X."/>
        </authorList>
    </citation>
    <scope>NUCLEOTIDE SEQUENCE [LARGE SCALE GENOMIC DNA]</scope>
    <source>
        <strain evidence="3 4">W13A50</strain>
    </source>
</reference>
<dbReference type="AlphaFoldDB" id="Z9JNL1"/>
<dbReference type="PANTHER" id="PTHR43649">
    <property type="entry name" value="ARABINOSE-BINDING PROTEIN-RELATED"/>
    <property type="match status" value="1"/>
</dbReference>
<evidence type="ECO:0000313" key="4">
    <source>
        <dbReference type="Proteomes" id="UP000023067"/>
    </source>
</evidence>
<dbReference type="InterPro" id="IPR050490">
    <property type="entry name" value="Bact_solute-bd_prot1"/>
</dbReference>
<evidence type="ECO:0000256" key="1">
    <source>
        <dbReference type="ARBA" id="ARBA00008520"/>
    </source>
</evidence>
<dbReference type="HOGENOM" id="CLU_035417_0_0_11"/>
<dbReference type="SUPFAM" id="SSF53850">
    <property type="entry name" value="Periplasmic binding protein-like II"/>
    <property type="match status" value="1"/>
</dbReference>
<dbReference type="Gene3D" id="3.40.190.10">
    <property type="entry name" value="Periplasmic binding protein-like II"/>
    <property type="match status" value="2"/>
</dbReference>
<name>Z9JNL1_9MICO</name>
<dbReference type="STRING" id="396014.BF93_13020"/>
<gene>
    <name evidence="3" type="ORF">BF93_13020</name>
</gene>
<dbReference type="EMBL" id="JDYK01000032">
    <property type="protein sequence ID" value="EWS79563.1"/>
    <property type="molecule type" value="Genomic_DNA"/>
</dbReference>
<sequence length="548" mass="59091">MTFTPNRRHVLGAGMASALALGATACGGGSGGSSGGGGAEASAELTLPTYQPIEGLTPDLPGNEQGLHNVYLQAPAELLQTTQKPPITSGEITALTQTFATPSPPMADNGFWQRLNTALGGTLALDIVIDAYPEKFATLLASGDLPDLMWVPPNQGIPNIGPMLESQFTDLTEYLSGDAVLEYPNLAALTPGSWRTAVVNGRIWGAPIPSTPFGQVYLGNPTVWEAVGGFQSASAQEFLDKCIEVLIPGKRWALEPFLPNAFHMFSQWFGVPNGYRINEDRTLTANFQTEEYLETLEYAQKVFEAGVFYPDLNLAEGAQYFANGTIGAMVEVGPRAATKARTINPDLLSDILIPFPAVEGRTPHHNMGYGTVGFTPFTKTEDEGRIRELLDLVNWLSAPFGTVEFMHKNWGTAGEDYTVTDGNYVLTESGQRDVPGLRGALEIMTAGEGVIYNSIPGDSEYIYEKEKELLASSQPRPITGLYSDTASSKGTELNTRVNDVRNDVIQGRKTLDDFTAAVKDWEERGGKQILEEYAAVLPADVPATAPNR</sequence>
<keyword evidence="2" id="KW-0732">Signal</keyword>
<dbReference type="PROSITE" id="PS51257">
    <property type="entry name" value="PROKAR_LIPOPROTEIN"/>
    <property type="match status" value="1"/>
</dbReference>
<keyword evidence="4" id="KW-1185">Reference proteome</keyword>
<dbReference type="InterPro" id="IPR006311">
    <property type="entry name" value="TAT_signal"/>
</dbReference>
<evidence type="ECO:0000313" key="3">
    <source>
        <dbReference type="EMBL" id="EWS79563.1"/>
    </source>
</evidence>
<dbReference type="PROSITE" id="PS51318">
    <property type="entry name" value="TAT"/>
    <property type="match status" value="1"/>
</dbReference>